<keyword evidence="2" id="KW-0378">Hydrolase</keyword>
<dbReference type="InterPro" id="IPR050282">
    <property type="entry name" value="Cycloisomerase_2"/>
</dbReference>
<proteinExistence type="inferred from homology"/>
<dbReference type="Pfam" id="PF10282">
    <property type="entry name" value="Lactonase"/>
    <property type="match status" value="2"/>
</dbReference>
<dbReference type="InterPro" id="IPR011048">
    <property type="entry name" value="Haem_d1_sf"/>
</dbReference>
<gene>
    <name evidence="2" type="ORF">NOCA250082</name>
</gene>
<evidence type="ECO:0000256" key="1">
    <source>
        <dbReference type="ARBA" id="ARBA00005564"/>
    </source>
</evidence>
<evidence type="ECO:0000313" key="2">
    <source>
        <dbReference type="EMBL" id="CUR58482.1"/>
    </source>
</evidence>
<dbReference type="InterPro" id="IPR015943">
    <property type="entry name" value="WD40/YVTN_repeat-like_dom_sf"/>
</dbReference>
<dbReference type="Gene3D" id="2.130.10.10">
    <property type="entry name" value="YVTN repeat-like/Quinoprotein amine dehydrogenase"/>
    <property type="match status" value="1"/>
</dbReference>
<dbReference type="SUPFAM" id="SSF51004">
    <property type="entry name" value="C-terminal (heme d1) domain of cytochrome cd1-nitrite reductase"/>
    <property type="match status" value="1"/>
</dbReference>
<dbReference type="InterPro" id="IPR019405">
    <property type="entry name" value="Lactonase_7-beta_prop"/>
</dbReference>
<dbReference type="PANTHER" id="PTHR30344:SF1">
    <property type="entry name" value="6-PHOSPHOGLUCONOLACTONASE"/>
    <property type="match status" value="1"/>
</dbReference>
<dbReference type="GO" id="GO:0017057">
    <property type="term" value="F:6-phosphogluconolactonase activity"/>
    <property type="evidence" value="ECO:0007669"/>
    <property type="project" value="UniProtKB-EC"/>
</dbReference>
<comment type="similarity">
    <text evidence="1">Belongs to the cycloisomerase 2 family.</text>
</comment>
<name>A0A2P2CC34_9ZZZZ</name>
<dbReference type="AlphaFoldDB" id="A0A2P2CC34"/>
<dbReference type="PANTHER" id="PTHR30344">
    <property type="entry name" value="6-PHOSPHOGLUCONOLACTONASE-RELATED"/>
    <property type="match status" value="1"/>
</dbReference>
<accession>A0A2P2CC34</accession>
<dbReference type="EC" id="3.1.1.31" evidence="2"/>
<sequence length="411" mass="44841">MSLVLVGVGSELQSFEVDVETGEARRLARIDLGLNPQYACWHPDRPVLYVAASSRKDATRPGARHEAVAVAVNELTGSLGELGERATLPDRPNHVYCSEGGDLLALSIPGTSCVRLSPIERGGALGKGESTTLSTPSHTHQVRATPRGDHLIAVSRGNPSSPGWWAHKGRQREPGAISILGRQGGQWHEREVAVVGDGYDFGPRHVEFHPSSRWMYVSVETQNEVMAFQWSETAPHLELVQRLSTLTDDDRTLVHHGAGAIHVHPRGHVVYVSNRSHKSVPHRDGSKSLREGLHENSLLVFAVDPASGTLTLRQRIDSGGVCPRTFSIDPSGRLLVVANAESRWWSGPRSRLQGANLTSFRVHDDGRLSPLECTELDGHDGARAIWSGIYPRSRGENRVPSYAYDVAVMAP</sequence>
<organism evidence="2">
    <name type="scientific">metagenome</name>
    <dbReference type="NCBI Taxonomy" id="256318"/>
    <lineage>
        <taxon>unclassified sequences</taxon>
        <taxon>metagenomes</taxon>
    </lineage>
</organism>
<dbReference type="EMBL" id="CZKA01000045">
    <property type="protein sequence ID" value="CUR58482.1"/>
    <property type="molecule type" value="Genomic_DNA"/>
</dbReference>
<reference evidence="2" key="1">
    <citation type="submission" date="2015-08" db="EMBL/GenBank/DDBJ databases">
        <authorList>
            <person name="Babu N.S."/>
            <person name="Beckwith C.J."/>
            <person name="Beseler K.G."/>
            <person name="Brison A."/>
            <person name="Carone J.V."/>
            <person name="Caskin T.P."/>
            <person name="Diamond M."/>
            <person name="Durham M.E."/>
            <person name="Foxe J.M."/>
            <person name="Go M."/>
            <person name="Henderson B.A."/>
            <person name="Jones I.B."/>
            <person name="McGettigan J.A."/>
            <person name="Micheletti S.J."/>
            <person name="Nasrallah M.E."/>
            <person name="Ortiz D."/>
            <person name="Piller C.R."/>
            <person name="Privatt S.R."/>
            <person name="Schneider S.L."/>
            <person name="Sharp S."/>
            <person name="Smith T.C."/>
            <person name="Stanton J.D."/>
            <person name="Ullery H.E."/>
            <person name="Wilson R.J."/>
            <person name="Serrano M.G."/>
            <person name="Buck G."/>
            <person name="Lee V."/>
            <person name="Wang Y."/>
            <person name="Carvalho R."/>
            <person name="Voegtly L."/>
            <person name="Shi R."/>
            <person name="Duckworth R."/>
            <person name="Johnson A."/>
            <person name="Loviza R."/>
            <person name="Walstead R."/>
            <person name="Shah Z."/>
            <person name="Kiflezghi M."/>
            <person name="Wade K."/>
            <person name="Ball S.L."/>
            <person name="Bradley K.W."/>
            <person name="Asai D.J."/>
            <person name="Bowman C.A."/>
            <person name="Russell D.A."/>
            <person name="Pope W.H."/>
            <person name="Jacobs-Sera D."/>
            <person name="Hendrix R.W."/>
            <person name="Hatfull G.F."/>
        </authorList>
    </citation>
    <scope>NUCLEOTIDE SEQUENCE</scope>
</reference>
<protein>
    <submittedName>
        <fullName evidence="2">Putative 6-phosphogluconolactonase-like enzyme</fullName>
        <ecNumber evidence="2">3.1.1.31</ecNumber>
    </submittedName>
</protein>